<keyword evidence="1" id="KW-1133">Transmembrane helix</keyword>
<comment type="caution">
    <text evidence="2">The sequence shown here is derived from an EMBL/GenBank/DDBJ whole genome shotgun (WGS) entry which is preliminary data.</text>
</comment>
<gene>
    <name evidence="2" type="ORF">Q4F19_04955</name>
</gene>
<accession>A0ABT8Y5X8</accession>
<protein>
    <submittedName>
        <fullName evidence="2">Uncharacterized protein</fullName>
    </submittedName>
</protein>
<dbReference type="Proteomes" id="UP001169764">
    <property type="component" value="Unassembled WGS sequence"/>
</dbReference>
<keyword evidence="1" id="KW-0472">Membrane</keyword>
<evidence type="ECO:0000313" key="3">
    <source>
        <dbReference type="Proteomes" id="UP001169764"/>
    </source>
</evidence>
<evidence type="ECO:0000313" key="2">
    <source>
        <dbReference type="EMBL" id="MDO6413725.1"/>
    </source>
</evidence>
<organism evidence="2 3">
    <name type="scientific">Sphingomonas natans</name>
    <dbReference type="NCBI Taxonomy" id="3063330"/>
    <lineage>
        <taxon>Bacteria</taxon>
        <taxon>Pseudomonadati</taxon>
        <taxon>Pseudomonadota</taxon>
        <taxon>Alphaproteobacteria</taxon>
        <taxon>Sphingomonadales</taxon>
        <taxon>Sphingomonadaceae</taxon>
        <taxon>Sphingomonas</taxon>
    </lineage>
</organism>
<evidence type="ECO:0000256" key="1">
    <source>
        <dbReference type="SAM" id="Phobius"/>
    </source>
</evidence>
<proteinExistence type="predicted"/>
<keyword evidence="3" id="KW-1185">Reference proteome</keyword>
<dbReference type="RefSeq" id="WP_303540388.1">
    <property type="nucleotide sequence ID" value="NZ_JAUOTP010000002.1"/>
</dbReference>
<keyword evidence="1" id="KW-0812">Transmembrane</keyword>
<feature type="transmembrane region" description="Helical" evidence="1">
    <location>
        <begin position="20"/>
        <end position="41"/>
    </location>
</feature>
<sequence>MFRAVRWILMGFTIDYDVGILGALLIGALGIVGMMVLAIVLTAAKRAHDDIVEDEGEDPDLIA</sequence>
<reference evidence="2" key="1">
    <citation type="submission" date="2023-07" db="EMBL/GenBank/DDBJ databases">
        <authorList>
            <person name="Kim M."/>
        </authorList>
    </citation>
    <scope>NUCLEOTIDE SEQUENCE</scope>
    <source>
        <strain evidence="2">BIUV-7</strain>
    </source>
</reference>
<name>A0ABT8Y5X8_9SPHN</name>
<dbReference type="EMBL" id="JAUOTP010000002">
    <property type="protein sequence ID" value="MDO6413725.1"/>
    <property type="molecule type" value="Genomic_DNA"/>
</dbReference>